<reference evidence="2" key="1">
    <citation type="journal article" date="2019" name="Int. J. Syst. Evol. Microbiol.">
        <title>The Global Catalogue of Microorganisms (GCM) 10K type strain sequencing project: providing services to taxonomists for standard genome sequencing and annotation.</title>
        <authorList>
            <consortium name="The Broad Institute Genomics Platform"/>
            <consortium name="The Broad Institute Genome Sequencing Center for Infectious Disease"/>
            <person name="Wu L."/>
            <person name="Ma J."/>
        </authorList>
    </citation>
    <scope>NUCLEOTIDE SEQUENCE [LARGE SCALE GENOMIC DNA]</scope>
    <source>
        <strain evidence="2">JCM 4586</strain>
    </source>
</reference>
<comment type="caution">
    <text evidence="1">The sequence shown here is derived from an EMBL/GenBank/DDBJ whole genome shotgun (WGS) entry which is preliminary data.</text>
</comment>
<name>A0ABQ2YQ01_9ACTN</name>
<evidence type="ECO:0000313" key="1">
    <source>
        <dbReference type="EMBL" id="GGX89542.1"/>
    </source>
</evidence>
<keyword evidence="2" id="KW-1185">Reference proteome</keyword>
<proteinExistence type="predicted"/>
<organism evidence="1 2">
    <name type="scientific">Streptomyces hiroshimensis</name>
    <dbReference type="NCBI Taxonomy" id="66424"/>
    <lineage>
        <taxon>Bacteria</taxon>
        <taxon>Bacillati</taxon>
        <taxon>Actinomycetota</taxon>
        <taxon>Actinomycetes</taxon>
        <taxon>Kitasatosporales</taxon>
        <taxon>Streptomycetaceae</taxon>
        <taxon>Streptomyces</taxon>
    </lineage>
</organism>
<dbReference type="Proteomes" id="UP000659223">
    <property type="component" value="Unassembled WGS sequence"/>
</dbReference>
<gene>
    <name evidence="1" type="ORF">GCM10010324_38950</name>
</gene>
<protein>
    <recommendedName>
        <fullName evidence="3">Lipoprotein</fullName>
    </recommendedName>
</protein>
<evidence type="ECO:0000313" key="2">
    <source>
        <dbReference type="Proteomes" id="UP000659223"/>
    </source>
</evidence>
<dbReference type="RefSeq" id="WP_190022990.1">
    <property type="nucleotide sequence ID" value="NZ_BMUT01000008.1"/>
</dbReference>
<dbReference type="EMBL" id="BMUT01000008">
    <property type="protein sequence ID" value="GGX89542.1"/>
    <property type="molecule type" value="Genomic_DNA"/>
</dbReference>
<evidence type="ECO:0008006" key="3">
    <source>
        <dbReference type="Google" id="ProtNLM"/>
    </source>
</evidence>
<sequence length="194" mass="20302">MVVTTPSKSCTRRAAVTIGAAALAGSMLTGCSAESSPKAPEGWGTLDAKQVEVSYPEGWKPVPPEQEKKPNTTGVTLSKDGAIVARIAVQTSFMWAGDLDMAASGAQATYVLGGGSKDSKDIKLGGVEARRIEYDPRVSNGLDHSPPEGTTLDGTDVVAMDSKDRPFLVRIIRKQGAVSPSDIDKIVESVRVTG</sequence>
<accession>A0ABQ2YQ01</accession>